<protein>
    <submittedName>
        <fullName evidence="1">Uncharacterized protein</fullName>
    </submittedName>
</protein>
<sequence length="29" mass="3218">MIRTVDDPGRELATFAPRSVVTATTVRAW</sequence>
<dbReference type="AlphaFoldDB" id="A0A7Y9DYH8"/>
<dbReference type="EMBL" id="JACCBN010000001">
    <property type="protein sequence ID" value="NYD37547.1"/>
    <property type="molecule type" value="Genomic_DNA"/>
</dbReference>
<proteinExistence type="predicted"/>
<comment type="caution">
    <text evidence="1">The sequence shown here is derived from an EMBL/GenBank/DDBJ whole genome shotgun (WGS) entry which is preliminary data.</text>
</comment>
<accession>A0A7Y9DYH8</accession>
<evidence type="ECO:0000313" key="2">
    <source>
        <dbReference type="Proteomes" id="UP000535890"/>
    </source>
</evidence>
<gene>
    <name evidence="1" type="ORF">BJ983_003649</name>
</gene>
<evidence type="ECO:0000313" key="1">
    <source>
        <dbReference type="EMBL" id="NYD37547.1"/>
    </source>
</evidence>
<dbReference type="Proteomes" id="UP000535890">
    <property type="component" value="Unassembled WGS sequence"/>
</dbReference>
<keyword evidence="2" id="KW-1185">Reference proteome</keyword>
<organism evidence="1 2">
    <name type="scientific">Actinomycetospora corticicola</name>
    <dbReference type="NCBI Taxonomy" id="663602"/>
    <lineage>
        <taxon>Bacteria</taxon>
        <taxon>Bacillati</taxon>
        <taxon>Actinomycetota</taxon>
        <taxon>Actinomycetes</taxon>
        <taxon>Pseudonocardiales</taxon>
        <taxon>Pseudonocardiaceae</taxon>
        <taxon>Actinomycetospora</taxon>
    </lineage>
</organism>
<name>A0A7Y9DYH8_9PSEU</name>
<reference evidence="1 2" key="1">
    <citation type="submission" date="2020-07" db="EMBL/GenBank/DDBJ databases">
        <title>Sequencing the genomes of 1000 actinobacteria strains.</title>
        <authorList>
            <person name="Klenk H.-P."/>
        </authorList>
    </citation>
    <scope>NUCLEOTIDE SEQUENCE [LARGE SCALE GENOMIC DNA]</scope>
    <source>
        <strain evidence="1 2">DSM 45772</strain>
    </source>
</reference>